<evidence type="ECO:0000256" key="8">
    <source>
        <dbReference type="PIRSR" id="PIRSR601621-1"/>
    </source>
</evidence>
<dbReference type="GO" id="GO:0046872">
    <property type="term" value="F:metal ion binding"/>
    <property type="evidence" value="ECO:0007669"/>
    <property type="project" value="UniProtKB-UniRule"/>
</dbReference>
<feature type="disulfide bond" evidence="11">
    <location>
        <begin position="50"/>
        <end position="300"/>
    </location>
</feature>
<feature type="site" description="Transition state stabilizer" evidence="10">
    <location>
        <position position="80"/>
    </location>
</feature>
<comment type="cofactor">
    <cofactor evidence="9 12">
        <name>Ca(2+)</name>
        <dbReference type="ChEBI" id="CHEBI:29108"/>
    </cofactor>
    <text evidence="9 12">Binds 2 calcium ions per subunit.</text>
</comment>
<feature type="binding site" evidence="9">
    <location>
        <position position="225"/>
    </location>
    <ligand>
        <name>Ca(2+)</name>
        <dbReference type="ChEBI" id="CHEBI:29108"/>
        <label>2</label>
    </ligand>
</feature>
<keyword evidence="16" id="KW-1185">Reference proteome</keyword>
<evidence type="ECO:0000313" key="16">
    <source>
        <dbReference type="Proteomes" id="UP000800038"/>
    </source>
</evidence>
<dbReference type="InterPro" id="IPR044831">
    <property type="entry name" value="Ccp1-like"/>
</dbReference>
<evidence type="ECO:0000256" key="5">
    <source>
        <dbReference type="ARBA" id="ARBA00023002"/>
    </source>
</evidence>
<feature type="binding site" evidence="9">
    <location>
        <position position="227"/>
    </location>
    <ligand>
        <name>Ca(2+)</name>
        <dbReference type="ChEBI" id="CHEBI:29108"/>
        <label>2</label>
    </ligand>
</feature>
<dbReference type="PROSITE" id="PS00436">
    <property type="entry name" value="PEROXIDASE_2"/>
    <property type="match status" value="1"/>
</dbReference>
<dbReference type="EC" id="1.11.1.-" evidence="12"/>
<dbReference type="FunFam" id="1.10.520.10:FF:000021">
    <property type="entry name" value="Peroxidase"/>
    <property type="match status" value="1"/>
</dbReference>
<keyword evidence="3 9" id="KW-0349">Heme</keyword>
<feature type="domain" description="Plant heme peroxidase family profile" evidence="14">
    <location>
        <begin position="75"/>
        <end position="206"/>
    </location>
</feature>
<feature type="binding site" evidence="9">
    <location>
        <position position="206"/>
    </location>
    <ligand>
        <name>Ca(2+)</name>
        <dbReference type="ChEBI" id="CHEBI:29108"/>
        <label>2</label>
    </ligand>
</feature>
<dbReference type="PRINTS" id="PR00458">
    <property type="entry name" value="PEROXIDASE"/>
</dbReference>
<accession>A0A6A5SMT1</accession>
<keyword evidence="2 12" id="KW-0575">Peroxidase</keyword>
<organism evidence="15 16">
    <name type="scientific">Clathrospora elynae</name>
    <dbReference type="NCBI Taxonomy" id="706981"/>
    <lineage>
        <taxon>Eukaryota</taxon>
        <taxon>Fungi</taxon>
        <taxon>Dikarya</taxon>
        <taxon>Ascomycota</taxon>
        <taxon>Pezizomycotina</taxon>
        <taxon>Dothideomycetes</taxon>
        <taxon>Pleosporomycetidae</taxon>
        <taxon>Pleosporales</taxon>
        <taxon>Diademaceae</taxon>
        <taxon>Clathrospora</taxon>
    </lineage>
</organism>
<name>A0A6A5SMT1_9PLEO</name>
<keyword evidence="7" id="KW-0325">Glycoprotein</keyword>
<comment type="cofactor">
    <cofactor evidence="9">
        <name>heme b</name>
        <dbReference type="ChEBI" id="CHEBI:60344"/>
    </cofactor>
    <text evidence="9">Binds 1 heme b (iron(II)-protoporphyrin IX) group per subunit.</text>
</comment>
<dbReference type="Pfam" id="PF00141">
    <property type="entry name" value="peroxidase"/>
    <property type="match status" value="1"/>
</dbReference>
<evidence type="ECO:0000256" key="2">
    <source>
        <dbReference type="ARBA" id="ARBA00022559"/>
    </source>
</evidence>
<dbReference type="GO" id="GO:0000302">
    <property type="term" value="P:response to reactive oxygen species"/>
    <property type="evidence" value="ECO:0007669"/>
    <property type="project" value="TreeGrafter"/>
</dbReference>
<evidence type="ECO:0000256" key="13">
    <source>
        <dbReference type="SAM" id="SignalP"/>
    </source>
</evidence>
<feature type="binding site" evidence="9">
    <location>
        <position position="232"/>
    </location>
    <ligand>
        <name>Ca(2+)</name>
        <dbReference type="ChEBI" id="CHEBI:29108"/>
        <label>2</label>
    </ligand>
</feature>
<evidence type="ECO:0000256" key="10">
    <source>
        <dbReference type="PIRSR" id="PIRSR601621-3"/>
    </source>
</evidence>
<keyword evidence="13" id="KW-0732">Signal</keyword>
<dbReference type="SUPFAM" id="SSF48113">
    <property type="entry name" value="Heme-dependent peroxidases"/>
    <property type="match status" value="1"/>
</dbReference>
<evidence type="ECO:0000313" key="15">
    <source>
        <dbReference type="EMBL" id="KAF1941453.1"/>
    </source>
</evidence>
<evidence type="ECO:0000256" key="1">
    <source>
        <dbReference type="ARBA" id="ARBA00006089"/>
    </source>
</evidence>
<feature type="chain" id="PRO_5025404209" description="Peroxidase" evidence="13">
    <location>
        <begin position="16"/>
        <end position="324"/>
    </location>
</feature>
<dbReference type="PRINTS" id="PR00462">
    <property type="entry name" value="LIGNINASE"/>
</dbReference>
<dbReference type="InterPro" id="IPR010255">
    <property type="entry name" value="Haem_peroxidase_sf"/>
</dbReference>
<evidence type="ECO:0000256" key="12">
    <source>
        <dbReference type="RuleBase" id="RU363051"/>
    </source>
</evidence>
<comment type="similarity">
    <text evidence="1 12">Belongs to the peroxidase family. Ligninase subfamily.</text>
</comment>
<dbReference type="Proteomes" id="UP000800038">
    <property type="component" value="Unassembled WGS sequence"/>
</dbReference>
<evidence type="ECO:0000256" key="11">
    <source>
        <dbReference type="PIRSR" id="PIRSR601621-4"/>
    </source>
</evidence>
<feature type="binding site" evidence="9">
    <location>
        <position position="98"/>
    </location>
    <ligand>
        <name>Ca(2+)</name>
        <dbReference type="ChEBI" id="CHEBI:29108"/>
        <label>1</label>
    </ligand>
</feature>
<keyword evidence="9 12" id="KW-0106">Calcium</keyword>
<evidence type="ECO:0000256" key="3">
    <source>
        <dbReference type="ARBA" id="ARBA00022617"/>
    </source>
</evidence>
<reference evidence="15" key="1">
    <citation type="journal article" date="2020" name="Stud. Mycol.">
        <title>101 Dothideomycetes genomes: a test case for predicting lifestyles and emergence of pathogens.</title>
        <authorList>
            <person name="Haridas S."/>
            <person name="Albert R."/>
            <person name="Binder M."/>
            <person name="Bloem J."/>
            <person name="Labutti K."/>
            <person name="Salamov A."/>
            <person name="Andreopoulos B."/>
            <person name="Baker S."/>
            <person name="Barry K."/>
            <person name="Bills G."/>
            <person name="Bluhm B."/>
            <person name="Cannon C."/>
            <person name="Castanera R."/>
            <person name="Culley D."/>
            <person name="Daum C."/>
            <person name="Ezra D."/>
            <person name="Gonzalez J."/>
            <person name="Henrissat B."/>
            <person name="Kuo A."/>
            <person name="Liang C."/>
            <person name="Lipzen A."/>
            <person name="Lutzoni F."/>
            <person name="Magnuson J."/>
            <person name="Mondo S."/>
            <person name="Nolan M."/>
            <person name="Ohm R."/>
            <person name="Pangilinan J."/>
            <person name="Park H.-J."/>
            <person name="Ramirez L."/>
            <person name="Alfaro M."/>
            <person name="Sun H."/>
            <person name="Tritt A."/>
            <person name="Yoshinaga Y."/>
            <person name="Zwiers L.-H."/>
            <person name="Turgeon B."/>
            <person name="Goodwin S."/>
            <person name="Spatafora J."/>
            <person name="Crous P."/>
            <person name="Grigoriev I."/>
        </authorList>
    </citation>
    <scope>NUCLEOTIDE SEQUENCE</scope>
    <source>
        <strain evidence="15">CBS 161.51</strain>
    </source>
</reference>
<dbReference type="Gene3D" id="1.10.420.10">
    <property type="entry name" value="Peroxidase, domain 2"/>
    <property type="match status" value="1"/>
</dbReference>
<dbReference type="OrthoDB" id="2113341at2759"/>
<sequence>MRYSSIILLASSATAFSLPDLSAIIPLFTRRDGGGGGDSGSGSSSGSGTCPSVWTNVSKELTTKFLSGGQCNPDARAAIRLIFHDCGSWNTAQGATGGCDGSLILAGELSRSENKGLAAIAGYVENMATKYNVGVADMIVFAGSHAIVTCPGGPQIRTYVGRKDSTTPAPDGLLPDVNAPAADLYKLFQDKGFNAVDLAALIGAHTTSNQFNFNTSAAAVGLPQDSTPGLWDVKFYSQTTNPPKGVLVLPSDAKLAVHPVVGKEFSGFVNNQGKWNGKFADAMGRMALHGSNGAQGLVDCTAALPGATNTKREMRGMPLFAPRH</sequence>
<dbReference type="PANTHER" id="PTHR31356:SF66">
    <property type="entry name" value="CATALASE-PEROXIDASE"/>
    <property type="match status" value="1"/>
</dbReference>
<keyword evidence="4 9" id="KW-0479">Metal-binding</keyword>
<gene>
    <name evidence="15" type="ORF">EJ02DRAFT_423022</name>
</gene>
<dbReference type="AlphaFoldDB" id="A0A6A5SMT1"/>
<dbReference type="GO" id="GO:0034599">
    <property type="term" value="P:cellular response to oxidative stress"/>
    <property type="evidence" value="ECO:0007669"/>
    <property type="project" value="InterPro"/>
</dbReference>
<feature type="disulfide bond" evidence="11">
    <location>
        <begin position="71"/>
        <end position="150"/>
    </location>
</feature>
<dbReference type="InterPro" id="IPR002016">
    <property type="entry name" value="Haem_peroxidase"/>
</dbReference>
<evidence type="ECO:0000256" key="9">
    <source>
        <dbReference type="PIRSR" id="PIRSR601621-2"/>
    </source>
</evidence>
<proteinExistence type="inferred from homology"/>
<dbReference type="InterPro" id="IPR019794">
    <property type="entry name" value="Peroxidases_AS"/>
</dbReference>
<dbReference type="PROSITE" id="PS50873">
    <property type="entry name" value="PEROXIDASE_4"/>
    <property type="match status" value="1"/>
</dbReference>
<evidence type="ECO:0000259" key="14">
    <source>
        <dbReference type="PROSITE" id="PS50873"/>
    </source>
</evidence>
<feature type="binding site" description="axial binding residue" evidence="9">
    <location>
        <position position="205"/>
    </location>
    <ligand>
        <name>heme b</name>
        <dbReference type="ChEBI" id="CHEBI:60344"/>
    </ligand>
    <ligandPart>
        <name>Fe</name>
        <dbReference type="ChEBI" id="CHEBI:18248"/>
    </ligandPart>
</feature>
<feature type="active site" description="Proton acceptor" evidence="8">
    <location>
        <position position="84"/>
    </location>
</feature>
<dbReference type="PANTHER" id="PTHR31356">
    <property type="entry name" value="THYLAKOID LUMENAL 29 KDA PROTEIN, CHLOROPLASTIC-RELATED"/>
    <property type="match status" value="1"/>
</dbReference>
<keyword evidence="11" id="KW-1015">Disulfide bond</keyword>
<dbReference type="GO" id="GO:0042744">
    <property type="term" value="P:hydrogen peroxide catabolic process"/>
    <property type="evidence" value="ECO:0007669"/>
    <property type="project" value="TreeGrafter"/>
</dbReference>
<dbReference type="Gene3D" id="1.10.520.10">
    <property type="match status" value="1"/>
</dbReference>
<feature type="signal peptide" evidence="13">
    <location>
        <begin position="1"/>
        <end position="15"/>
    </location>
</feature>
<keyword evidence="5 12" id="KW-0560">Oxidoreductase</keyword>
<feature type="binding site" evidence="9">
    <location>
        <position position="85"/>
    </location>
    <ligand>
        <name>Ca(2+)</name>
        <dbReference type="ChEBI" id="CHEBI:29108"/>
        <label>1</label>
    </ligand>
</feature>
<dbReference type="InterPro" id="IPR001621">
    <property type="entry name" value="Ligninase"/>
</dbReference>
<evidence type="ECO:0000256" key="4">
    <source>
        <dbReference type="ARBA" id="ARBA00022723"/>
    </source>
</evidence>
<evidence type="ECO:0000256" key="6">
    <source>
        <dbReference type="ARBA" id="ARBA00023004"/>
    </source>
</evidence>
<protein>
    <recommendedName>
        <fullName evidence="12">Peroxidase</fullName>
        <ecNumber evidence="12">1.11.1.-</ecNumber>
    </recommendedName>
</protein>
<evidence type="ECO:0000256" key="7">
    <source>
        <dbReference type="ARBA" id="ARBA00023180"/>
    </source>
</evidence>
<dbReference type="GO" id="GO:0020037">
    <property type="term" value="F:heme binding"/>
    <property type="evidence" value="ECO:0007669"/>
    <property type="project" value="UniProtKB-UniRule"/>
</dbReference>
<dbReference type="EMBL" id="ML976047">
    <property type="protein sequence ID" value="KAF1941453.1"/>
    <property type="molecule type" value="Genomic_DNA"/>
</dbReference>
<keyword evidence="6 9" id="KW-0408">Iron</keyword>
<dbReference type="GO" id="GO:0004601">
    <property type="term" value="F:peroxidase activity"/>
    <property type="evidence" value="ECO:0007669"/>
    <property type="project" value="UniProtKB-KW"/>
</dbReference>
<feature type="binding site" evidence="9">
    <location>
        <position position="102"/>
    </location>
    <ligand>
        <name>Ca(2+)</name>
        <dbReference type="ChEBI" id="CHEBI:29108"/>
        <label>1</label>
    </ligand>
</feature>
<feature type="binding site" evidence="9">
    <location>
        <position position="100"/>
    </location>
    <ligand>
        <name>Ca(2+)</name>
        <dbReference type="ChEBI" id="CHEBI:29108"/>
        <label>1</label>
    </ligand>
</feature>